<keyword evidence="5" id="KW-0812">Transmembrane</keyword>
<evidence type="ECO:0000256" key="3">
    <source>
        <dbReference type="ARBA" id="ARBA00022833"/>
    </source>
</evidence>
<feature type="compositionally biased region" description="Gly residues" evidence="4">
    <location>
        <begin position="1"/>
        <end position="10"/>
    </location>
</feature>
<evidence type="ECO:0000256" key="5">
    <source>
        <dbReference type="SAM" id="Phobius"/>
    </source>
</evidence>
<feature type="region of interest" description="Disordered" evidence="4">
    <location>
        <begin position="733"/>
        <end position="764"/>
    </location>
</feature>
<protein>
    <submittedName>
        <fullName evidence="6">Uncharacterized protein</fullName>
    </submittedName>
</protein>
<accession>A0A813GIM5</accession>
<dbReference type="Proteomes" id="UP000654075">
    <property type="component" value="Unassembled WGS sequence"/>
</dbReference>
<keyword evidence="2" id="KW-0863">Zinc-finger</keyword>
<reference evidence="6" key="1">
    <citation type="submission" date="2021-02" db="EMBL/GenBank/DDBJ databases">
        <authorList>
            <person name="Dougan E. K."/>
            <person name="Rhodes N."/>
            <person name="Thang M."/>
            <person name="Chan C."/>
        </authorList>
    </citation>
    <scope>NUCLEOTIDE SEQUENCE</scope>
</reference>
<dbReference type="GO" id="GO:0008270">
    <property type="term" value="F:zinc ion binding"/>
    <property type="evidence" value="ECO:0007669"/>
    <property type="project" value="UniProtKB-KW"/>
</dbReference>
<name>A0A813GIM5_POLGL</name>
<feature type="non-terminal residue" evidence="6">
    <location>
        <position position="831"/>
    </location>
</feature>
<dbReference type="EMBL" id="CAJNNV010028937">
    <property type="protein sequence ID" value="CAE8626237.1"/>
    <property type="molecule type" value="Genomic_DNA"/>
</dbReference>
<dbReference type="Gene3D" id="3.30.60.90">
    <property type="match status" value="1"/>
</dbReference>
<organism evidence="6 7">
    <name type="scientific">Polarella glacialis</name>
    <name type="common">Dinoflagellate</name>
    <dbReference type="NCBI Taxonomy" id="89957"/>
    <lineage>
        <taxon>Eukaryota</taxon>
        <taxon>Sar</taxon>
        <taxon>Alveolata</taxon>
        <taxon>Dinophyceae</taxon>
        <taxon>Suessiales</taxon>
        <taxon>Suessiaceae</taxon>
        <taxon>Polarella</taxon>
    </lineage>
</organism>
<evidence type="ECO:0000256" key="4">
    <source>
        <dbReference type="SAM" id="MobiDB-lite"/>
    </source>
</evidence>
<keyword evidence="5" id="KW-0472">Membrane</keyword>
<feature type="region of interest" description="Disordered" evidence="4">
    <location>
        <begin position="1"/>
        <end position="22"/>
    </location>
</feature>
<keyword evidence="5" id="KW-1133">Transmembrane helix</keyword>
<dbReference type="SUPFAM" id="SSF57850">
    <property type="entry name" value="RING/U-box"/>
    <property type="match status" value="1"/>
</dbReference>
<keyword evidence="7" id="KW-1185">Reference proteome</keyword>
<evidence type="ECO:0000256" key="1">
    <source>
        <dbReference type="ARBA" id="ARBA00022723"/>
    </source>
</evidence>
<dbReference type="AlphaFoldDB" id="A0A813GIM5"/>
<sequence>ARVNGAGTGGASQPSISRASSSKPVLRGAAEAVAASLIAARGDGITGPLEVVRPLLQLKDVLLAEHADSSKAAAARCGSLRAGFAAALKAALAKQPGGAALLAGDPVKSVRVEVRQTAGRSVLSEAFTVGRAAECDVQTSGDVTASRLQFLAVSLPSGIAIIDGWSSSGTRIVRRSGSNPDFSAWPSSLPTRRSVLLVPHGERVTLLTGAKTTVTLGPAGKDVQKAATGKELSAAAAAAGTSPARTAGGDIASTAGAPPLTSVALDAARTVASTAAVSSSAPAPVGLAAPISAASESVPPLRVAEQSSCSTAQNGCGPSTLAGGVGSPALSCPPKANATSASAKSCLAAVRASMRMQQHAALRDRVRARCRAARRALLLTEGLCAELQERLRHSAESVKEVRDILDGLGVPLAPDDLAAPGTAAWSCTICQGSQRTRGWHCPFRHRYCRDCTVRSANQRDSPTCPHEGCGYRLGEHDLQDLRVSEARLKAFCAARALRDGPRSGEQAIEGASSLEQVFRCPSPNCGAAVVLRPGEGKGRQCWSCCCGAAPVCTGCGATPFHHHGRCEEILALRARWLAWQNGGREAYEGLQRRANRTIVTQYRALKEAMQHVEQSLQSEQSQSQESQESVFAFGTSALAKASSATVAQAMAAALSGHGVRHLLTQCSVCGSGGHGILGPRFRCIHCPSFSCCQKCETRMASEHPEGHVFEIMFEDDLDWEQLDVKLPRGTRARLRRGPLGPAPAGQVGEAPGDQAGAEQQGGTRHRKLETVSCEGIVKGQKRGKYTLELLEGAANMLNFSWPAVLVSLSFGVWLLLFGCYSLLLAQVFFLS</sequence>
<evidence type="ECO:0000313" key="7">
    <source>
        <dbReference type="Proteomes" id="UP000654075"/>
    </source>
</evidence>
<feature type="compositionally biased region" description="Low complexity" evidence="4">
    <location>
        <begin position="12"/>
        <end position="22"/>
    </location>
</feature>
<keyword evidence="3" id="KW-0862">Zinc</keyword>
<proteinExistence type="predicted"/>
<feature type="transmembrane region" description="Helical" evidence="5">
    <location>
        <begin position="804"/>
        <end position="830"/>
    </location>
</feature>
<keyword evidence="1" id="KW-0479">Metal-binding</keyword>
<evidence type="ECO:0000256" key="2">
    <source>
        <dbReference type="ARBA" id="ARBA00022771"/>
    </source>
</evidence>
<comment type="caution">
    <text evidence="6">The sequence shown here is derived from an EMBL/GenBank/DDBJ whole genome shotgun (WGS) entry which is preliminary data.</text>
</comment>
<evidence type="ECO:0000313" key="6">
    <source>
        <dbReference type="EMBL" id="CAE8626237.1"/>
    </source>
</evidence>
<dbReference type="InterPro" id="IPR043145">
    <property type="entry name" value="Znf_ZZ_sf"/>
</dbReference>
<dbReference type="OrthoDB" id="428401at2759"/>
<gene>
    <name evidence="6" type="ORF">PGLA1383_LOCUS43185</name>
</gene>